<dbReference type="Proteomes" id="UP000075714">
    <property type="component" value="Unassembled WGS sequence"/>
</dbReference>
<dbReference type="InterPro" id="IPR005135">
    <property type="entry name" value="Endo/exonuclease/phosphatase"/>
</dbReference>
<dbReference type="Pfam" id="PF03372">
    <property type="entry name" value="Exo_endo_phos"/>
    <property type="match status" value="1"/>
</dbReference>
<reference evidence="3" key="1">
    <citation type="journal article" date="2016" name="Nat. Commun.">
        <title>The Gonium pectorale genome demonstrates co-option of cell cycle regulation during the evolution of multicellularity.</title>
        <authorList>
            <person name="Hanschen E.R."/>
            <person name="Marriage T.N."/>
            <person name="Ferris P.J."/>
            <person name="Hamaji T."/>
            <person name="Toyoda A."/>
            <person name="Fujiyama A."/>
            <person name="Neme R."/>
            <person name="Noguchi H."/>
            <person name="Minakuchi Y."/>
            <person name="Suzuki M."/>
            <person name="Kawai-Toyooka H."/>
            <person name="Smith D.R."/>
            <person name="Sparks H."/>
            <person name="Anderson J."/>
            <person name="Bakaric R."/>
            <person name="Luria V."/>
            <person name="Karger A."/>
            <person name="Kirschner M.W."/>
            <person name="Durand P.M."/>
            <person name="Michod R.E."/>
            <person name="Nozaki H."/>
            <person name="Olson B.J."/>
        </authorList>
    </citation>
    <scope>NUCLEOTIDE SEQUENCE [LARGE SCALE GENOMIC DNA]</scope>
    <source>
        <strain evidence="3">NIES-2863</strain>
    </source>
</reference>
<dbReference type="Gene3D" id="3.60.10.10">
    <property type="entry name" value="Endonuclease/exonuclease/phosphatase"/>
    <property type="match status" value="1"/>
</dbReference>
<dbReference type="GO" id="GO:0003824">
    <property type="term" value="F:catalytic activity"/>
    <property type="evidence" value="ECO:0007669"/>
    <property type="project" value="InterPro"/>
</dbReference>
<protein>
    <recommendedName>
        <fullName evidence="1">Endonuclease/exonuclease/phosphatase domain-containing protein</fullName>
    </recommendedName>
</protein>
<comment type="caution">
    <text evidence="2">The sequence shown here is derived from an EMBL/GenBank/DDBJ whole genome shotgun (WGS) entry which is preliminary data.</text>
</comment>
<dbReference type="AlphaFoldDB" id="A0A150G945"/>
<accession>A0A150G945</accession>
<dbReference type="EMBL" id="LSYV01000048">
    <property type="protein sequence ID" value="KXZ46075.1"/>
    <property type="molecule type" value="Genomic_DNA"/>
</dbReference>
<proteinExistence type="predicted"/>
<name>A0A150G945_GONPE</name>
<evidence type="ECO:0000313" key="3">
    <source>
        <dbReference type="Proteomes" id="UP000075714"/>
    </source>
</evidence>
<dbReference type="STRING" id="33097.A0A150G945"/>
<organism evidence="2 3">
    <name type="scientific">Gonium pectorale</name>
    <name type="common">Green alga</name>
    <dbReference type="NCBI Taxonomy" id="33097"/>
    <lineage>
        <taxon>Eukaryota</taxon>
        <taxon>Viridiplantae</taxon>
        <taxon>Chlorophyta</taxon>
        <taxon>core chlorophytes</taxon>
        <taxon>Chlorophyceae</taxon>
        <taxon>CS clade</taxon>
        <taxon>Chlamydomonadales</taxon>
        <taxon>Volvocaceae</taxon>
        <taxon>Gonium</taxon>
    </lineage>
</organism>
<sequence>MPPAAMPPPAVLPATPLSSRERPAGVLRLGTHNIGGSPLGRYGLNGKSSRSTKEDRLPELLATWRAAELDVVCVQETRLVAAKVDEATEVLLRAGWQSFWCPAREGGIEEDGTPGGKERRPAGGVGILIRSELYRSGAVRVLSVDEEVSEIEPARFLLLDLEWGGHTFKLLSLHLRHIPQLNKTAALHGWVTEEELAPLAAQDGMQIWAGDFNSVANRSPDIKGREGDDLSRTRLVDSGIANRFTRNCEKLVDVWRHLHVSCKPVTHYIS</sequence>
<evidence type="ECO:0000313" key="2">
    <source>
        <dbReference type="EMBL" id="KXZ46075.1"/>
    </source>
</evidence>
<keyword evidence="3" id="KW-1185">Reference proteome</keyword>
<feature type="domain" description="Endonuclease/exonuclease/phosphatase" evidence="1">
    <location>
        <begin position="31"/>
        <end position="227"/>
    </location>
</feature>
<evidence type="ECO:0000259" key="1">
    <source>
        <dbReference type="Pfam" id="PF03372"/>
    </source>
</evidence>
<dbReference type="SUPFAM" id="SSF56219">
    <property type="entry name" value="DNase I-like"/>
    <property type="match status" value="1"/>
</dbReference>
<gene>
    <name evidence="2" type="ORF">GPECTOR_47g350</name>
</gene>
<dbReference type="InterPro" id="IPR036691">
    <property type="entry name" value="Endo/exonu/phosph_ase_sf"/>
</dbReference>